<sequence>MESLYKRKLPTRGVPSTFHGEDEHMMPSIKTKSSSINKQGMGNFTSYDYSNEVDRRAAKFISFVQERLRLERIDDDWRQ</sequence>
<gene>
    <name evidence="3" type="ORF">ZIOFF_039427</name>
    <name evidence="2" type="ORF">ZIOFF_043536</name>
</gene>
<dbReference type="Proteomes" id="UP000734854">
    <property type="component" value="Unassembled WGS sequence"/>
</dbReference>
<protein>
    <submittedName>
        <fullName evidence="2">Uncharacterized protein</fullName>
    </submittedName>
</protein>
<feature type="region of interest" description="Disordered" evidence="1">
    <location>
        <begin position="1"/>
        <end position="37"/>
    </location>
</feature>
<dbReference type="AlphaFoldDB" id="A0A8J5FTH3"/>
<evidence type="ECO:0000256" key="1">
    <source>
        <dbReference type="SAM" id="MobiDB-lite"/>
    </source>
</evidence>
<evidence type="ECO:0000313" key="3">
    <source>
        <dbReference type="EMBL" id="KAG6499637.1"/>
    </source>
</evidence>
<evidence type="ECO:0000313" key="2">
    <source>
        <dbReference type="EMBL" id="KAG6495710.1"/>
    </source>
</evidence>
<dbReference type="EMBL" id="JACMSC010000011">
    <property type="protein sequence ID" value="KAG6499637.1"/>
    <property type="molecule type" value="Genomic_DNA"/>
</dbReference>
<comment type="caution">
    <text evidence="2">The sequence shown here is derived from an EMBL/GenBank/DDBJ whole genome shotgun (WGS) entry which is preliminary data.</text>
</comment>
<organism evidence="2 4">
    <name type="scientific">Zingiber officinale</name>
    <name type="common">Ginger</name>
    <name type="synonym">Amomum zingiber</name>
    <dbReference type="NCBI Taxonomy" id="94328"/>
    <lineage>
        <taxon>Eukaryota</taxon>
        <taxon>Viridiplantae</taxon>
        <taxon>Streptophyta</taxon>
        <taxon>Embryophyta</taxon>
        <taxon>Tracheophyta</taxon>
        <taxon>Spermatophyta</taxon>
        <taxon>Magnoliopsida</taxon>
        <taxon>Liliopsida</taxon>
        <taxon>Zingiberales</taxon>
        <taxon>Zingiberaceae</taxon>
        <taxon>Zingiber</taxon>
    </lineage>
</organism>
<name>A0A8J5FTH3_ZINOF</name>
<reference evidence="2 4" key="1">
    <citation type="submission" date="2020-08" db="EMBL/GenBank/DDBJ databases">
        <title>Plant Genome Project.</title>
        <authorList>
            <person name="Zhang R.-G."/>
        </authorList>
    </citation>
    <scope>NUCLEOTIDE SEQUENCE [LARGE SCALE GENOMIC DNA]</scope>
    <source>
        <tissue evidence="2">Rhizome</tissue>
    </source>
</reference>
<keyword evidence="4" id="KW-1185">Reference proteome</keyword>
<feature type="compositionally biased region" description="Basic residues" evidence="1">
    <location>
        <begin position="1"/>
        <end position="10"/>
    </location>
</feature>
<evidence type="ECO:0000313" key="4">
    <source>
        <dbReference type="Proteomes" id="UP000734854"/>
    </source>
</evidence>
<dbReference type="EMBL" id="JACMSC010000012">
    <property type="protein sequence ID" value="KAG6495710.1"/>
    <property type="molecule type" value="Genomic_DNA"/>
</dbReference>
<accession>A0A8J5FTH3</accession>
<proteinExistence type="predicted"/>